<evidence type="ECO:0000313" key="2">
    <source>
        <dbReference type="EMBL" id="KLU02203.1"/>
    </source>
</evidence>
<proteinExistence type="predicted"/>
<dbReference type="AlphaFoldDB" id="A0A0J1B6I3"/>
<dbReference type="Gene3D" id="3.40.50.410">
    <property type="entry name" value="von Willebrand factor, type A domain"/>
    <property type="match status" value="1"/>
</dbReference>
<dbReference type="STRING" id="595434.RISK_005269"/>
<reference evidence="2" key="1">
    <citation type="submission" date="2015-05" db="EMBL/GenBank/DDBJ databases">
        <title>Permanent draft genome of Rhodopirellula islandicus K833.</title>
        <authorList>
            <person name="Kizina J."/>
            <person name="Richter M."/>
            <person name="Glockner F.O."/>
            <person name="Harder J."/>
        </authorList>
    </citation>
    <scope>NUCLEOTIDE SEQUENCE [LARGE SCALE GENOMIC DNA]</scope>
    <source>
        <strain evidence="2">K833</strain>
    </source>
</reference>
<dbReference type="InterPro" id="IPR036465">
    <property type="entry name" value="vWFA_dom_sf"/>
</dbReference>
<dbReference type="EMBL" id="LECT01000044">
    <property type="protein sequence ID" value="KLU02203.1"/>
    <property type="molecule type" value="Genomic_DNA"/>
</dbReference>
<dbReference type="Proteomes" id="UP000036367">
    <property type="component" value="Unassembled WGS sequence"/>
</dbReference>
<keyword evidence="1" id="KW-0175">Coiled coil</keyword>
<keyword evidence="3" id="KW-1185">Reference proteome</keyword>
<evidence type="ECO:0000256" key="1">
    <source>
        <dbReference type="SAM" id="Coils"/>
    </source>
</evidence>
<comment type="caution">
    <text evidence="2">The sequence shown here is derived from an EMBL/GenBank/DDBJ whole genome shotgun (WGS) entry which is preliminary data.</text>
</comment>
<dbReference type="SUPFAM" id="SSF53300">
    <property type="entry name" value="vWA-like"/>
    <property type="match status" value="1"/>
</dbReference>
<gene>
    <name evidence="2" type="ORF">RISK_005269</name>
</gene>
<organism evidence="2 3">
    <name type="scientific">Rhodopirellula islandica</name>
    <dbReference type="NCBI Taxonomy" id="595434"/>
    <lineage>
        <taxon>Bacteria</taxon>
        <taxon>Pseudomonadati</taxon>
        <taxon>Planctomycetota</taxon>
        <taxon>Planctomycetia</taxon>
        <taxon>Pirellulales</taxon>
        <taxon>Pirellulaceae</taxon>
        <taxon>Rhodopirellula</taxon>
    </lineage>
</organism>
<accession>A0A0J1B6I3</accession>
<feature type="coiled-coil region" evidence="1">
    <location>
        <begin position="56"/>
        <end position="97"/>
    </location>
</feature>
<evidence type="ECO:0008006" key="4">
    <source>
        <dbReference type="Google" id="ProtNLM"/>
    </source>
</evidence>
<sequence>MRAMATKVDQELLQNLMVMQQASLDDAASRAAQMSSQRDGERERTAAELLAMLESLQAAEDAQQQTNDALANSESQLRDKDKEINELQSIISKARAAKSLRIDICLDCTGSMSEAILSLQSTIASLMRTLPHVLSEVSIGIVAYRDLKLVELPIEPVLPDKDDNGVSIKRVQNLVDRLDAAGGTANIEAAVRSSMTRMRAFPDAPRECLVVIGDVSTHEVSGKDQVVEDTLLDDVRTWARESGKHRRVVALYTGSAGTADESFFQQLGQSNEHSTFSTQDSQLFELILKAAFAGGDDQP</sequence>
<protein>
    <recommendedName>
        <fullName evidence="4">VWFA domain-containing protein</fullName>
    </recommendedName>
</protein>
<dbReference type="PATRIC" id="fig|595434.4.peg.5006"/>
<name>A0A0J1B6I3_RHOIS</name>
<evidence type="ECO:0000313" key="3">
    <source>
        <dbReference type="Proteomes" id="UP000036367"/>
    </source>
</evidence>